<organism evidence="1 2">
    <name type="scientific">Aspergillus versicolor CBS 583.65</name>
    <dbReference type="NCBI Taxonomy" id="1036611"/>
    <lineage>
        <taxon>Eukaryota</taxon>
        <taxon>Fungi</taxon>
        <taxon>Dikarya</taxon>
        <taxon>Ascomycota</taxon>
        <taxon>Pezizomycotina</taxon>
        <taxon>Eurotiomycetes</taxon>
        <taxon>Eurotiomycetidae</taxon>
        <taxon>Eurotiales</taxon>
        <taxon>Aspergillaceae</taxon>
        <taxon>Aspergillus</taxon>
        <taxon>Aspergillus subgen. Nidulantes</taxon>
    </lineage>
</organism>
<evidence type="ECO:0000313" key="2">
    <source>
        <dbReference type="Proteomes" id="UP000184073"/>
    </source>
</evidence>
<protein>
    <submittedName>
        <fullName evidence="1">Uncharacterized protein</fullName>
    </submittedName>
</protein>
<proteinExistence type="predicted"/>
<dbReference type="OrthoDB" id="4177946at2759"/>
<dbReference type="VEuPathDB" id="FungiDB:ASPVEDRAFT_24226"/>
<dbReference type="AlphaFoldDB" id="A0A1L9P6V8"/>
<dbReference type="RefSeq" id="XP_040663020.1">
    <property type="nucleotide sequence ID" value="XM_040809639.1"/>
</dbReference>
<keyword evidence="2" id="KW-1185">Reference proteome</keyword>
<gene>
    <name evidence="1" type="ORF">ASPVEDRAFT_24226</name>
</gene>
<accession>A0A1L9P6V8</accession>
<dbReference type="GeneID" id="63725150"/>
<dbReference type="EMBL" id="KV878125">
    <property type="protein sequence ID" value="OJI97257.1"/>
    <property type="molecule type" value="Genomic_DNA"/>
</dbReference>
<reference evidence="2" key="1">
    <citation type="journal article" date="2017" name="Genome Biol.">
        <title>Comparative genomics reveals high biological diversity and specific adaptations in the industrially and medically important fungal genus Aspergillus.</title>
        <authorList>
            <person name="de Vries R.P."/>
            <person name="Riley R."/>
            <person name="Wiebenga A."/>
            <person name="Aguilar-Osorio G."/>
            <person name="Amillis S."/>
            <person name="Uchima C.A."/>
            <person name="Anderluh G."/>
            <person name="Asadollahi M."/>
            <person name="Askin M."/>
            <person name="Barry K."/>
            <person name="Battaglia E."/>
            <person name="Bayram O."/>
            <person name="Benocci T."/>
            <person name="Braus-Stromeyer S.A."/>
            <person name="Caldana C."/>
            <person name="Canovas D."/>
            <person name="Cerqueira G.C."/>
            <person name="Chen F."/>
            <person name="Chen W."/>
            <person name="Choi C."/>
            <person name="Clum A."/>
            <person name="Dos Santos R.A."/>
            <person name="Damasio A.R."/>
            <person name="Diallinas G."/>
            <person name="Emri T."/>
            <person name="Fekete E."/>
            <person name="Flipphi M."/>
            <person name="Freyberg S."/>
            <person name="Gallo A."/>
            <person name="Gournas C."/>
            <person name="Habgood R."/>
            <person name="Hainaut M."/>
            <person name="Harispe M.L."/>
            <person name="Henrissat B."/>
            <person name="Hilden K.S."/>
            <person name="Hope R."/>
            <person name="Hossain A."/>
            <person name="Karabika E."/>
            <person name="Karaffa L."/>
            <person name="Karanyi Z."/>
            <person name="Krasevec N."/>
            <person name="Kuo A."/>
            <person name="Kusch H."/>
            <person name="LaButti K."/>
            <person name="Lagendijk E.L."/>
            <person name="Lapidus A."/>
            <person name="Levasseur A."/>
            <person name="Lindquist E."/>
            <person name="Lipzen A."/>
            <person name="Logrieco A.F."/>
            <person name="MacCabe A."/>
            <person name="Maekelae M.R."/>
            <person name="Malavazi I."/>
            <person name="Melin P."/>
            <person name="Meyer V."/>
            <person name="Mielnichuk N."/>
            <person name="Miskei M."/>
            <person name="Molnar A.P."/>
            <person name="Mule G."/>
            <person name="Ngan C.Y."/>
            <person name="Orejas M."/>
            <person name="Orosz E."/>
            <person name="Ouedraogo J.P."/>
            <person name="Overkamp K.M."/>
            <person name="Park H.-S."/>
            <person name="Perrone G."/>
            <person name="Piumi F."/>
            <person name="Punt P.J."/>
            <person name="Ram A.F."/>
            <person name="Ramon A."/>
            <person name="Rauscher S."/>
            <person name="Record E."/>
            <person name="Riano-Pachon D.M."/>
            <person name="Robert V."/>
            <person name="Roehrig J."/>
            <person name="Ruller R."/>
            <person name="Salamov A."/>
            <person name="Salih N.S."/>
            <person name="Samson R.A."/>
            <person name="Sandor E."/>
            <person name="Sanguinetti M."/>
            <person name="Schuetze T."/>
            <person name="Sepcic K."/>
            <person name="Shelest E."/>
            <person name="Sherlock G."/>
            <person name="Sophianopoulou V."/>
            <person name="Squina F.M."/>
            <person name="Sun H."/>
            <person name="Susca A."/>
            <person name="Todd R.B."/>
            <person name="Tsang A."/>
            <person name="Unkles S.E."/>
            <person name="van de Wiele N."/>
            <person name="van Rossen-Uffink D."/>
            <person name="Oliveira J.V."/>
            <person name="Vesth T.C."/>
            <person name="Visser J."/>
            <person name="Yu J.-H."/>
            <person name="Zhou M."/>
            <person name="Andersen M.R."/>
            <person name="Archer D.B."/>
            <person name="Baker S.E."/>
            <person name="Benoit I."/>
            <person name="Brakhage A.A."/>
            <person name="Braus G.H."/>
            <person name="Fischer R."/>
            <person name="Frisvad J.C."/>
            <person name="Goldman G.H."/>
            <person name="Houbraken J."/>
            <person name="Oakley B."/>
            <person name="Pocsi I."/>
            <person name="Scazzocchio C."/>
            <person name="Seiboth B."/>
            <person name="vanKuyk P.A."/>
            <person name="Wortman J."/>
            <person name="Dyer P.S."/>
            <person name="Grigoriev I.V."/>
        </authorList>
    </citation>
    <scope>NUCLEOTIDE SEQUENCE [LARGE SCALE GENOMIC DNA]</scope>
    <source>
        <strain evidence="2">CBS 583.65</strain>
    </source>
</reference>
<evidence type="ECO:0000313" key="1">
    <source>
        <dbReference type="EMBL" id="OJI97257.1"/>
    </source>
</evidence>
<name>A0A1L9P6V8_ASPVE</name>
<sequence>MALLAQYRTVSTIEAIVHKIEHPTDEPNWQNALANELFHFYFPPSAGWTILPRRGRADRHAGVVLRVGKWGPGPSTAQNPNPNSNPPFEDRVVVIVRKGDTYNRSALKREVKALHDSGVIESRVHWAALFMGRHVWFYICERKQEGEGELGWEAFGPPMQMGRSIFDVREESLAVEEMMRYMAYR</sequence>
<dbReference type="Proteomes" id="UP000184073">
    <property type="component" value="Unassembled WGS sequence"/>
</dbReference>